<feature type="domain" description="NADH-Ubiquinone oxidoreductase (complex I) chain 5 N-terminal" evidence="19">
    <location>
        <begin position="43"/>
        <end position="91"/>
    </location>
</feature>
<comment type="function">
    <text evidence="1">Core subunit of the mitochondrial membrane respiratory chain NADH dehydrogenase (Complex I) that is believed to belong to the minimal assembly required for catalysis. Complex I functions in the transfer of electrons from NADH to the respiratory chain. The immediate electron acceptor for the enzyme is believed to be ubiquinone.</text>
</comment>
<reference evidence="21" key="1">
    <citation type="journal article" date="2018" name="Mol. Phylogenet. Evol.">
        <title>Species delimitation and mitogenome phylogenetics in the subterranean genus Pseudoniphargus (Crustacea: Amphipoda).</title>
        <authorList>
            <person name="Stokkan M."/>
            <person name="Jurado-Rivera J.A."/>
            <person name="Oromi P."/>
            <person name="Juan C."/>
            <person name="Jaume D."/>
            <person name="Pons J."/>
        </authorList>
    </citation>
    <scope>NUCLEOTIDE SEQUENCE</scope>
</reference>
<evidence type="ECO:0000256" key="16">
    <source>
        <dbReference type="ARBA" id="ARBA00049551"/>
    </source>
</evidence>
<dbReference type="AlphaFoldDB" id="A0A345UDQ5"/>
<sequence length="569" mass="62194">MSLKLNIYGIFSFILILFGAGSLLFSFLSVLYNKSIFLEWEIMQYGGGSVVMSLIFDWMSLTFLGVVSFISGCIMKYSYYYMMGDKNFLRFVMVLLLFVGSMMLLIVSPNLVSLLLGWDGLGLSSYILVVYYQNESSAGAGMLTILSNRVGDVMILMSVGLLSGLGGWSYYMFDIVSSGLVSGMILLAGMTKSAQMPFSAWLPAAMAAPTPVSSLVHSSTLVTAGVYLLIRFYPVLSSVCYFWESLMVISVLTMFFAGLGANFETDVKKVVALSTLSQLGVMMMILSAGWVSLSFFHLVTHAMFKSSLFMCVGFMMHSLNGSQDGRVISGFNQMSPVMMSYFLVVNMALMGFPFLAGFYSKDLILETMFMMNGNFLLLGGVILGTGFTFSYSLRVMYLVSGSTLMSGSSTDISDMEKDVAGSIFGLVAASVMMGFIWSWGCFSETGMIVLSGSSKYMPLMMGALFGGVSYLFMSKTPWFKEGPVSVSMISKMLYLPEVSVDFMGKPFVSASSVLDKILDKGWLEFYGGKGGMFFAISGSGKLEAGQSSVMISGYLFSSIYLLSVFWLLF</sequence>
<evidence type="ECO:0000256" key="17">
    <source>
        <dbReference type="RuleBase" id="RU003404"/>
    </source>
</evidence>
<feature type="transmembrane region" description="Helical" evidence="17">
    <location>
        <begin position="112"/>
        <end position="131"/>
    </location>
</feature>
<name>A0A345UDQ5_9CRUS</name>
<evidence type="ECO:0000259" key="20">
    <source>
        <dbReference type="Pfam" id="PF06455"/>
    </source>
</evidence>
<feature type="transmembrane region" description="Helical" evidence="17">
    <location>
        <begin position="242"/>
        <end position="263"/>
    </location>
</feature>
<feature type="transmembrane region" description="Helical" evidence="17">
    <location>
        <begin position="52"/>
        <end position="75"/>
    </location>
</feature>
<feature type="transmembrane region" description="Helical" evidence="17">
    <location>
        <begin position="549"/>
        <end position="568"/>
    </location>
</feature>
<evidence type="ECO:0000256" key="1">
    <source>
        <dbReference type="ARBA" id="ARBA00003257"/>
    </source>
</evidence>
<keyword evidence="10" id="KW-0249">Electron transport</keyword>
<comment type="catalytic activity">
    <reaction evidence="16 17">
        <text>a ubiquinone + NADH + 5 H(+)(in) = a ubiquinol + NAD(+) + 4 H(+)(out)</text>
        <dbReference type="Rhea" id="RHEA:29091"/>
        <dbReference type="Rhea" id="RHEA-COMP:9565"/>
        <dbReference type="Rhea" id="RHEA-COMP:9566"/>
        <dbReference type="ChEBI" id="CHEBI:15378"/>
        <dbReference type="ChEBI" id="CHEBI:16389"/>
        <dbReference type="ChEBI" id="CHEBI:17976"/>
        <dbReference type="ChEBI" id="CHEBI:57540"/>
        <dbReference type="ChEBI" id="CHEBI:57945"/>
        <dbReference type="EC" id="7.1.1.2"/>
    </reaction>
</comment>
<keyword evidence="11 17" id="KW-1133">Transmembrane helix</keyword>
<protein>
    <recommendedName>
        <fullName evidence="4 17">NADH-ubiquinone oxidoreductase chain 5</fullName>
        <ecNumber evidence="3 17">7.1.1.2</ecNumber>
    </recommendedName>
</protein>
<evidence type="ECO:0000256" key="12">
    <source>
        <dbReference type="ARBA" id="ARBA00023027"/>
    </source>
</evidence>
<dbReference type="InterPro" id="IPR003945">
    <property type="entry name" value="NU5C-like"/>
</dbReference>
<keyword evidence="13 17" id="KW-0830">Ubiquinone</keyword>
<feature type="domain" description="NADH:quinone oxidoreductase/Mrp antiporter transmembrane" evidence="18">
    <location>
        <begin position="108"/>
        <end position="382"/>
    </location>
</feature>
<gene>
    <name evidence="21" type="primary">nad5</name>
</gene>
<evidence type="ECO:0000313" key="21">
    <source>
        <dbReference type="EMBL" id="AXI98591.1"/>
    </source>
</evidence>
<dbReference type="PRINTS" id="PR01434">
    <property type="entry name" value="NADHDHGNASE5"/>
</dbReference>
<dbReference type="Pfam" id="PF00662">
    <property type="entry name" value="Proton_antipo_N"/>
    <property type="match status" value="1"/>
</dbReference>
<feature type="transmembrane region" description="Helical" evidence="17">
    <location>
        <begin position="7"/>
        <end position="32"/>
    </location>
</feature>
<evidence type="ECO:0000256" key="6">
    <source>
        <dbReference type="ARBA" id="ARBA00022660"/>
    </source>
</evidence>
<feature type="transmembrane region" description="Helical" evidence="17">
    <location>
        <begin position="87"/>
        <end position="106"/>
    </location>
</feature>
<comment type="subcellular location">
    <subcellularLocation>
        <location evidence="2">Mitochondrion inner membrane</location>
        <topology evidence="2">Multi-pass membrane protein</topology>
    </subcellularLocation>
</comment>
<feature type="transmembrane region" description="Helical" evidence="17">
    <location>
        <begin position="200"/>
        <end position="230"/>
    </location>
</feature>
<evidence type="ECO:0000259" key="19">
    <source>
        <dbReference type="Pfam" id="PF00662"/>
    </source>
</evidence>
<feature type="transmembrane region" description="Helical" evidence="17">
    <location>
        <begin position="456"/>
        <end position="473"/>
    </location>
</feature>
<dbReference type="EC" id="7.1.1.2" evidence="3 17"/>
<organism evidence="21">
    <name type="scientific">Pseudoniphargus grandis</name>
    <dbReference type="NCBI Taxonomy" id="2211498"/>
    <lineage>
        <taxon>Eukaryota</taxon>
        <taxon>Metazoa</taxon>
        <taxon>Ecdysozoa</taxon>
        <taxon>Arthropoda</taxon>
        <taxon>Crustacea</taxon>
        <taxon>Multicrustacea</taxon>
        <taxon>Malacostraca</taxon>
        <taxon>Eumalacostraca</taxon>
        <taxon>Peracarida</taxon>
        <taxon>Amphipoda</taxon>
        <taxon>Senticaudata</taxon>
        <taxon>Gammarida</taxon>
        <taxon>Crangonyctidira</taxon>
        <taxon>Allocrangonyctoidea</taxon>
        <taxon>Allocrangonyctidae</taxon>
        <taxon>Pseudoniphargus</taxon>
    </lineage>
</organism>
<evidence type="ECO:0000256" key="11">
    <source>
        <dbReference type="ARBA" id="ARBA00022989"/>
    </source>
</evidence>
<evidence type="ECO:0000256" key="8">
    <source>
        <dbReference type="ARBA" id="ARBA00022792"/>
    </source>
</evidence>
<keyword evidence="15 17" id="KW-0472">Membrane</keyword>
<evidence type="ECO:0000259" key="18">
    <source>
        <dbReference type="Pfam" id="PF00361"/>
    </source>
</evidence>
<evidence type="ECO:0000256" key="10">
    <source>
        <dbReference type="ARBA" id="ARBA00022982"/>
    </source>
</evidence>
<dbReference type="Pfam" id="PF00361">
    <property type="entry name" value="Proton_antipo_M"/>
    <property type="match status" value="1"/>
</dbReference>
<dbReference type="InterPro" id="IPR010934">
    <property type="entry name" value="NADH_DH_su5_C"/>
</dbReference>
<evidence type="ECO:0000256" key="2">
    <source>
        <dbReference type="ARBA" id="ARBA00004448"/>
    </source>
</evidence>
<dbReference type="Pfam" id="PF06455">
    <property type="entry name" value="NADH5_C"/>
    <property type="match status" value="1"/>
</dbReference>
<dbReference type="InterPro" id="IPR001516">
    <property type="entry name" value="Proton_antipo_N"/>
</dbReference>
<evidence type="ECO:0000256" key="9">
    <source>
        <dbReference type="ARBA" id="ARBA00022967"/>
    </source>
</evidence>
<feature type="transmembrane region" description="Helical" evidence="17">
    <location>
        <begin position="270"/>
        <end position="289"/>
    </location>
</feature>
<dbReference type="GO" id="GO:0008137">
    <property type="term" value="F:NADH dehydrogenase (ubiquinone) activity"/>
    <property type="evidence" value="ECO:0007669"/>
    <property type="project" value="UniProtKB-EC"/>
</dbReference>
<dbReference type="PANTHER" id="PTHR42829">
    <property type="entry name" value="NADH-UBIQUINONE OXIDOREDUCTASE CHAIN 5"/>
    <property type="match status" value="1"/>
</dbReference>
<dbReference type="GO" id="GO:0015990">
    <property type="term" value="P:electron transport coupled proton transport"/>
    <property type="evidence" value="ECO:0007669"/>
    <property type="project" value="TreeGrafter"/>
</dbReference>
<dbReference type="PANTHER" id="PTHR42829:SF2">
    <property type="entry name" value="NADH-UBIQUINONE OXIDOREDUCTASE CHAIN 5"/>
    <property type="match status" value="1"/>
</dbReference>
<evidence type="ECO:0000256" key="4">
    <source>
        <dbReference type="ARBA" id="ARBA00021096"/>
    </source>
</evidence>
<evidence type="ECO:0000256" key="14">
    <source>
        <dbReference type="ARBA" id="ARBA00023128"/>
    </source>
</evidence>
<dbReference type="InterPro" id="IPR001750">
    <property type="entry name" value="ND/Mrp_TM"/>
</dbReference>
<keyword evidence="7 17" id="KW-0812">Transmembrane</keyword>
<comment type="similarity">
    <text evidence="17">Belongs to the complex I subunit 5 family.</text>
</comment>
<evidence type="ECO:0000256" key="13">
    <source>
        <dbReference type="ARBA" id="ARBA00023075"/>
    </source>
</evidence>
<dbReference type="GO" id="GO:0042773">
    <property type="term" value="P:ATP synthesis coupled electron transport"/>
    <property type="evidence" value="ECO:0007669"/>
    <property type="project" value="InterPro"/>
</dbReference>
<evidence type="ECO:0000256" key="7">
    <source>
        <dbReference type="ARBA" id="ARBA00022692"/>
    </source>
</evidence>
<evidence type="ECO:0000256" key="5">
    <source>
        <dbReference type="ARBA" id="ARBA00022448"/>
    </source>
</evidence>
<proteinExistence type="inferred from homology"/>
<dbReference type="GO" id="GO:0003954">
    <property type="term" value="F:NADH dehydrogenase activity"/>
    <property type="evidence" value="ECO:0007669"/>
    <property type="project" value="TreeGrafter"/>
</dbReference>
<geneLocation type="mitochondrion" evidence="21"/>
<dbReference type="GO" id="GO:0005743">
    <property type="term" value="C:mitochondrial inner membrane"/>
    <property type="evidence" value="ECO:0007669"/>
    <property type="project" value="UniProtKB-SubCell"/>
</dbReference>
<feature type="transmembrane region" description="Helical" evidence="17">
    <location>
        <begin position="419"/>
        <end position="440"/>
    </location>
</feature>
<evidence type="ECO:0000256" key="3">
    <source>
        <dbReference type="ARBA" id="ARBA00012944"/>
    </source>
</evidence>
<feature type="transmembrane region" description="Helical" evidence="17">
    <location>
        <begin position="375"/>
        <end position="399"/>
    </location>
</feature>
<comment type="function">
    <text evidence="17">Core subunit of the mitochondrial membrane respiratory chain NADH dehydrogenase (Complex I) which catalyzes electron transfer from NADH through the respiratory chain, using ubiquinone as an electron acceptor. Essential for the catalytic activity and assembly of complex I.</text>
</comment>
<keyword evidence="9" id="KW-1278">Translocase</keyword>
<keyword evidence="6" id="KW-0679">Respiratory chain</keyword>
<evidence type="ECO:0000256" key="15">
    <source>
        <dbReference type="ARBA" id="ARBA00023136"/>
    </source>
</evidence>
<feature type="domain" description="NADH dehydrogenase subunit 5 C-terminal" evidence="20">
    <location>
        <begin position="391"/>
        <end position="568"/>
    </location>
</feature>
<feature type="transmembrane region" description="Helical" evidence="17">
    <location>
        <begin position="337"/>
        <end position="355"/>
    </location>
</feature>
<accession>A0A345UDQ5</accession>
<keyword evidence="5 17" id="KW-0813">Transport</keyword>
<keyword evidence="8" id="KW-0999">Mitochondrion inner membrane</keyword>
<keyword evidence="14 17" id="KW-0496">Mitochondrion</keyword>
<keyword evidence="12 17" id="KW-0520">NAD</keyword>
<dbReference type="EMBL" id="MH592128">
    <property type="protein sequence ID" value="AXI98591.1"/>
    <property type="molecule type" value="Genomic_DNA"/>
</dbReference>